<evidence type="ECO:0000259" key="11">
    <source>
        <dbReference type="Pfam" id="PF05649"/>
    </source>
</evidence>
<dbReference type="InterPro" id="IPR018497">
    <property type="entry name" value="Peptidase_M13_C"/>
</dbReference>
<dbReference type="InterPro" id="IPR042089">
    <property type="entry name" value="Peptidase_M13_dom_2"/>
</dbReference>
<feature type="domain" description="Peptidase M13 C-terminal" evidence="10">
    <location>
        <begin position="616"/>
        <end position="825"/>
    </location>
</feature>
<keyword evidence="7" id="KW-0862">Zinc</keyword>
<sequence>MHFLELPIRNGGNLPEPRRSPSQTNFIVEEDARSDISDASTANVERKGSTVSSVNLETETSTNKGSISSNLYLLIPTRIATCSLSFIAIIVLILIGAVAALSYLYFKTFPPYEICRTKECTRTATLFLRTMDDTIDPCEDFHKFACGNWITDTSVVANVASFDHTTIMRNRIIGHLRELTESITRNDIEALQQLKIMYNSCIDLDSIERAGVQPMIDLIQKLIDPQRSVAKTLAIIHRETGQDYVFDISIAPSYNDTAVNQIFIDQPDLPIPKAAFQFAPKIVSAYETLIKRVLSKIGHEIGIPSEYMNDMKMAVRKISAFDQLFALSSTDTEDKSKPEKANLLTLKELNRLFSNRSTFGPENGTESFVSRVARDVHLNRTHLHPHRKEFFNWTEYVETLFDGLSNIKITEEFVVNVIDLSYVDKLANILVRTPPDELHMYVMWQLLYTFGKDISREFRSYFDSFSAVVDGTESTPNRRTECVNLLDKSMPFAMTHKYIVKYVKKGVIEEARELVSYIIQSFKGIVLSLDWMDENTKARALLKADKVRAYLGYPKWLPDPDMVNAYYEGLKFTSESFFSNMLTVMKWTSEKQLRQYALPVDLTWTSSDDSPAEADCFYDDELNAVTFPSGFLQEPFIGMGLRAIDYGALGSVMGHELTHGFDTEGRYSDETGRLNSWWSLNTLEDFIGKADCFINQYDSYWFPELGSVPGPNNTVNGRRTLAENIADNGGVREALEAYRRYIKAKGKPEPRLPGLEKYTPEQIFFLSFAQSWCSYMNPSALMDMIETDLHSPPKYRILGPLSNFKEFSNIWQCSSSARMNPDKRCVLWG</sequence>
<name>A0ABP1R8C1_9HEXA</name>
<evidence type="ECO:0000256" key="2">
    <source>
        <dbReference type="ARBA" id="ARBA00004401"/>
    </source>
</evidence>
<keyword evidence="6" id="KW-0378">Hydrolase</keyword>
<evidence type="ECO:0000256" key="8">
    <source>
        <dbReference type="ARBA" id="ARBA00023049"/>
    </source>
</evidence>
<organism evidence="12 13">
    <name type="scientific">Orchesella dallaii</name>
    <dbReference type="NCBI Taxonomy" id="48710"/>
    <lineage>
        <taxon>Eukaryota</taxon>
        <taxon>Metazoa</taxon>
        <taxon>Ecdysozoa</taxon>
        <taxon>Arthropoda</taxon>
        <taxon>Hexapoda</taxon>
        <taxon>Collembola</taxon>
        <taxon>Entomobryomorpha</taxon>
        <taxon>Entomobryoidea</taxon>
        <taxon>Orchesellidae</taxon>
        <taxon>Orchesellinae</taxon>
        <taxon>Orchesella</taxon>
    </lineage>
</organism>
<keyword evidence="9" id="KW-0472">Membrane</keyword>
<dbReference type="PROSITE" id="PS51885">
    <property type="entry name" value="NEPRILYSIN"/>
    <property type="match status" value="1"/>
</dbReference>
<evidence type="ECO:0000259" key="10">
    <source>
        <dbReference type="Pfam" id="PF01431"/>
    </source>
</evidence>
<dbReference type="Gene3D" id="1.10.1380.10">
    <property type="entry name" value="Neutral endopeptidase , domain2"/>
    <property type="match status" value="2"/>
</dbReference>
<proteinExistence type="inferred from homology"/>
<comment type="caution">
    <text evidence="12">The sequence shown here is derived from an EMBL/GenBank/DDBJ whole genome shotgun (WGS) entry which is preliminary data.</text>
</comment>
<protein>
    <submittedName>
        <fullName evidence="12">Uncharacterized protein</fullName>
    </submittedName>
</protein>
<keyword evidence="13" id="KW-1185">Reference proteome</keyword>
<dbReference type="Gene3D" id="3.40.390.10">
    <property type="entry name" value="Collagenase (Catalytic Domain)"/>
    <property type="match status" value="2"/>
</dbReference>
<gene>
    <name evidence="12" type="ORF">ODALV1_LOCUS19984</name>
</gene>
<keyword evidence="9" id="KW-0812">Transmembrane</keyword>
<reference evidence="12 13" key="1">
    <citation type="submission" date="2024-08" db="EMBL/GenBank/DDBJ databases">
        <authorList>
            <person name="Cucini C."/>
            <person name="Frati F."/>
        </authorList>
    </citation>
    <scope>NUCLEOTIDE SEQUENCE [LARGE SCALE GENOMIC DNA]</scope>
</reference>
<evidence type="ECO:0000313" key="13">
    <source>
        <dbReference type="Proteomes" id="UP001642540"/>
    </source>
</evidence>
<dbReference type="Pfam" id="PF01431">
    <property type="entry name" value="Peptidase_M13"/>
    <property type="match status" value="1"/>
</dbReference>
<dbReference type="InterPro" id="IPR000718">
    <property type="entry name" value="Peptidase_M13"/>
</dbReference>
<dbReference type="InterPro" id="IPR008753">
    <property type="entry name" value="Peptidase_M13_N"/>
</dbReference>
<evidence type="ECO:0000256" key="7">
    <source>
        <dbReference type="ARBA" id="ARBA00022833"/>
    </source>
</evidence>
<keyword evidence="5" id="KW-0479">Metal-binding</keyword>
<evidence type="ECO:0000256" key="6">
    <source>
        <dbReference type="ARBA" id="ARBA00022801"/>
    </source>
</evidence>
<evidence type="ECO:0000256" key="5">
    <source>
        <dbReference type="ARBA" id="ARBA00022723"/>
    </source>
</evidence>
<keyword evidence="4" id="KW-0645">Protease</keyword>
<dbReference type="PANTHER" id="PTHR11733">
    <property type="entry name" value="ZINC METALLOPROTEASE FAMILY M13 NEPRILYSIN-RELATED"/>
    <property type="match status" value="1"/>
</dbReference>
<feature type="transmembrane region" description="Helical" evidence="9">
    <location>
        <begin position="84"/>
        <end position="106"/>
    </location>
</feature>
<evidence type="ECO:0000256" key="1">
    <source>
        <dbReference type="ARBA" id="ARBA00001947"/>
    </source>
</evidence>
<dbReference type="PRINTS" id="PR00786">
    <property type="entry name" value="NEPRILYSIN"/>
</dbReference>
<comment type="subcellular location">
    <subcellularLocation>
        <location evidence="2">Cell membrane</location>
        <topology evidence="2">Single-pass type II membrane protein</topology>
    </subcellularLocation>
</comment>
<dbReference type="PANTHER" id="PTHR11733:SF240">
    <property type="entry name" value="GH14155P-RELATED"/>
    <property type="match status" value="1"/>
</dbReference>
<dbReference type="SUPFAM" id="SSF55486">
    <property type="entry name" value="Metalloproteases ('zincins'), catalytic domain"/>
    <property type="match status" value="1"/>
</dbReference>
<dbReference type="CDD" id="cd08662">
    <property type="entry name" value="M13"/>
    <property type="match status" value="1"/>
</dbReference>
<dbReference type="InterPro" id="IPR024079">
    <property type="entry name" value="MetalloPept_cat_dom_sf"/>
</dbReference>
<accession>A0ABP1R8C1</accession>
<keyword evidence="8" id="KW-0482">Metalloprotease</keyword>
<dbReference type="EMBL" id="CAXLJM020000068">
    <property type="protein sequence ID" value="CAL8122861.1"/>
    <property type="molecule type" value="Genomic_DNA"/>
</dbReference>
<dbReference type="Pfam" id="PF05649">
    <property type="entry name" value="Peptidase_M13_N"/>
    <property type="match status" value="1"/>
</dbReference>
<evidence type="ECO:0000256" key="9">
    <source>
        <dbReference type="SAM" id="Phobius"/>
    </source>
</evidence>
<comment type="cofactor">
    <cofactor evidence="1">
        <name>Zn(2+)</name>
        <dbReference type="ChEBI" id="CHEBI:29105"/>
    </cofactor>
</comment>
<evidence type="ECO:0000256" key="4">
    <source>
        <dbReference type="ARBA" id="ARBA00022670"/>
    </source>
</evidence>
<keyword evidence="9" id="KW-1133">Transmembrane helix</keyword>
<comment type="similarity">
    <text evidence="3">Belongs to the peptidase M13 family.</text>
</comment>
<feature type="domain" description="Peptidase M13 N-terminal" evidence="11">
    <location>
        <begin position="137"/>
        <end position="554"/>
    </location>
</feature>
<evidence type="ECO:0000313" key="12">
    <source>
        <dbReference type="EMBL" id="CAL8122861.1"/>
    </source>
</evidence>
<dbReference type="Proteomes" id="UP001642540">
    <property type="component" value="Unassembled WGS sequence"/>
</dbReference>
<evidence type="ECO:0000256" key="3">
    <source>
        <dbReference type="ARBA" id="ARBA00007357"/>
    </source>
</evidence>